<dbReference type="Proteomes" id="UP000475532">
    <property type="component" value="Unassembled WGS sequence"/>
</dbReference>
<dbReference type="Pfam" id="PF21812">
    <property type="entry name" value="DUF6881"/>
    <property type="match status" value="1"/>
</dbReference>
<comment type="caution">
    <text evidence="2">The sequence shown here is derived from an EMBL/GenBank/DDBJ whole genome shotgun (WGS) entry which is preliminary data.</text>
</comment>
<accession>A0A6L9QSC3</accession>
<evidence type="ECO:0000259" key="1">
    <source>
        <dbReference type="Pfam" id="PF21812"/>
    </source>
</evidence>
<reference evidence="2 3" key="1">
    <citation type="submission" date="2020-01" db="EMBL/GenBank/DDBJ databases">
        <title>Insect and environment-associated Actinomycetes.</title>
        <authorList>
            <person name="Currrie C."/>
            <person name="Chevrette M."/>
            <person name="Carlson C."/>
            <person name="Stubbendieck R."/>
            <person name="Wendt-Pienkowski E."/>
        </authorList>
    </citation>
    <scope>NUCLEOTIDE SEQUENCE [LARGE SCALE GENOMIC DNA]</scope>
    <source>
        <strain evidence="2 3">SID10258</strain>
    </source>
</reference>
<proteinExistence type="predicted"/>
<protein>
    <recommendedName>
        <fullName evidence="1">DUF6881 domain-containing protein</fullName>
    </recommendedName>
</protein>
<evidence type="ECO:0000313" key="3">
    <source>
        <dbReference type="Proteomes" id="UP000475532"/>
    </source>
</evidence>
<dbReference type="InterPro" id="IPR049248">
    <property type="entry name" value="DUF6881"/>
</dbReference>
<organism evidence="2 3">
    <name type="scientific">Actinomadura bangladeshensis</name>
    <dbReference type="NCBI Taxonomy" id="453573"/>
    <lineage>
        <taxon>Bacteria</taxon>
        <taxon>Bacillati</taxon>
        <taxon>Actinomycetota</taxon>
        <taxon>Actinomycetes</taxon>
        <taxon>Streptosporangiales</taxon>
        <taxon>Thermomonosporaceae</taxon>
        <taxon>Actinomadura</taxon>
    </lineage>
</organism>
<gene>
    <name evidence="2" type="ORF">G3I70_30780</name>
</gene>
<dbReference type="AlphaFoldDB" id="A0A6L9QSC3"/>
<dbReference type="EMBL" id="JAAGLI010000842">
    <property type="protein sequence ID" value="NEA26854.1"/>
    <property type="molecule type" value="Genomic_DNA"/>
</dbReference>
<dbReference type="RefSeq" id="WP_163060893.1">
    <property type="nucleotide sequence ID" value="NZ_JAAGLI010000842.1"/>
</dbReference>
<sequence>MVWYLKVEWFHDFDDEPVEIYSEVGEDGYESRKIEIFRDGRLEYADEHRESGATFLSEAPVGAVEEIAARDEFRPRAISEQEFEEVWARAAQEE</sequence>
<evidence type="ECO:0000313" key="2">
    <source>
        <dbReference type="EMBL" id="NEA26854.1"/>
    </source>
</evidence>
<feature type="domain" description="DUF6881" evidence="1">
    <location>
        <begin position="3"/>
        <end position="91"/>
    </location>
</feature>
<name>A0A6L9QSC3_9ACTN</name>